<keyword evidence="4" id="KW-1185">Reference proteome</keyword>
<dbReference type="SUPFAM" id="SSF52980">
    <property type="entry name" value="Restriction endonuclease-like"/>
    <property type="match status" value="1"/>
</dbReference>
<organism evidence="3 4">
    <name type="scientific">Conexibacter woesei (strain DSM 14684 / CCUG 47730 / CIP 108061 / JCM 11494 / NBRC 100937 / ID131577)</name>
    <dbReference type="NCBI Taxonomy" id="469383"/>
    <lineage>
        <taxon>Bacteria</taxon>
        <taxon>Bacillati</taxon>
        <taxon>Actinomycetota</taxon>
        <taxon>Thermoleophilia</taxon>
        <taxon>Solirubrobacterales</taxon>
        <taxon>Conexibacteraceae</taxon>
        <taxon>Conexibacter</taxon>
    </lineage>
</organism>
<sequence length="306" mass="33808">MDQQSTAPPEMRLQELAEAQFGVVGRRQLGALGLSPTMVRDRLDRGSLVRLHRGVYAVGHRRLRREGIRLAAVFAAGPGAVLSHRDAAGLHGIRPANHRNIDVTVDGKRARAPGIALHRATLTPDDVTQIDGIPVTTLARTLVDLASVVPRDHLTNALNAAERNHRVDVGAIELVLERARGRNGRGHRAMRAALAEVRANGPEHTRSELELLFLGLVERNGLPRPRTNVHVHGQEVDAWWPQARLAVEIDSWAWHRTRRSFQRDRAKTNLLVAHGIIVLRFTDADVADRPREVAAQLTGQLQRSGD</sequence>
<evidence type="ECO:0000313" key="3">
    <source>
        <dbReference type="EMBL" id="ADB49934.1"/>
    </source>
</evidence>
<proteinExistence type="predicted"/>
<reference evidence="3 4" key="1">
    <citation type="journal article" date="2010" name="Stand. Genomic Sci.">
        <title>Complete genome sequence of Conexibacter woesei type strain (ID131577).</title>
        <authorList>
            <person name="Pukall R."/>
            <person name="Lapidus A."/>
            <person name="Glavina Del Rio T."/>
            <person name="Copeland A."/>
            <person name="Tice H."/>
            <person name="Cheng J.-F."/>
            <person name="Lucas S."/>
            <person name="Chen F."/>
            <person name="Nolan M."/>
            <person name="Bruce D."/>
            <person name="Goodwin L."/>
            <person name="Pitluck S."/>
            <person name="Mavromatis K."/>
            <person name="Ivanova N."/>
            <person name="Ovchinnikova G."/>
            <person name="Pati A."/>
            <person name="Chen A."/>
            <person name="Palaniappan K."/>
            <person name="Land M."/>
            <person name="Hauser L."/>
            <person name="Chang Y.-J."/>
            <person name="Jeffries C.D."/>
            <person name="Chain P."/>
            <person name="Meincke L."/>
            <person name="Sims D."/>
            <person name="Brettin T."/>
            <person name="Detter J.C."/>
            <person name="Rohde M."/>
            <person name="Goeker M."/>
            <person name="Bristow J."/>
            <person name="Eisen J.A."/>
            <person name="Markowitz V."/>
            <person name="Kyrpides N.C."/>
            <person name="Klenk H.-P."/>
            <person name="Hugenholtz P."/>
        </authorList>
    </citation>
    <scope>NUCLEOTIDE SEQUENCE [LARGE SCALE GENOMIC DNA]</scope>
    <source>
        <strain evidence="4">DSM 14684 / CIP 108061 / JCM 11494 / NBRC 100937 / ID131577</strain>
    </source>
</reference>
<evidence type="ECO:0000313" key="4">
    <source>
        <dbReference type="Proteomes" id="UP000008229"/>
    </source>
</evidence>
<accession>D3EZV8</accession>
<reference evidence="4" key="2">
    <citation type="submission" date="2010-01" db="EMBL/GenBank/DDBJ databases">
        <title>The complete genome of Conexibacter woesei DSM 14684.</title>
        <authorList>
            <consortium name="US DOE Joint Genome Institute (JGI-PGF)"/>
            <person name="Lucas S."/>
            <person name="Copeland A."/>
            <person name="Lapidus A."/>
            <person name="Glavina del Rio T."/>
            <person name="Dalin E."/>
            <person name="Tice H."/>
            <person name="Bruce D."/>
            <person name="Goodwin L."/>
            <person name="Pitluck S."/>
            <person name="Kyrpides N."/>
            <person name="Mavromatis K."/>
            <person name="Ivanova N."/>
            <person name="Mikhailova N."/>
            <person name="Chertkov O."/>
            <person name="Brettin T."/>
            <person name="Detter J.C."/>
            <person name="Han C."/>
            <person name="Larimer F."/>
            <person name="Land M."/>
            <person name="Hauser L."/>
            <person name="Markowitz V."/>
            <person name="Cheng J.-F."/>
            <person name="Hugenholtz P."/>
            <person name="Woyke T."/>
            <person name="Wu D."/>
            <person name="Pukall R."/>
            <person name="Steenblock K."/>
            <person name="Schneider S."/>
            <person name="Klenk H.-P."/>
            <person name="Eisen J.A."/>
        </authorList>
    </citation>
    <scope>NUCLEOTIDE SEQUENCE [LARGE SCALE GENOMIC DNA]</scope>
    <source>
        <strain evidence="4">DSM 14684 / CIP 108061 / JCM 11494 / NBRC 100937 / ID131577</strain>
    </source>
</reference>
<dbReference type="InterPro" id="IPR007569">
    <property type="entry name" value="DUF559"/>
</dbReference>
<gene>
    <name evidence="3" type="ordered locus">Cwoe_1506</name>
</gene>
<name>D3EZV8_CONWI</name>
<protein>
    <submittedName>
        <fullName evidence="3">Uncharacterized protein</fullName>
    </submittedName>
</protein>
<dbReference type="Pfam" id="PF04480">
    <property type="entry name" value="DUF559"/>
    <property type="match status" value="1"/>
</dbReference>
<evidence type="ECO:0000259" key="1">
    <source>
        <dbReference type="Pfam" id="PF04480"/>
    </source>
</evidence>
<dbReference type="Proteomes" id="UP000008229">
    <property type="component" value="Chromosome"/>
</dbReference>
<dbReference type="KEGG" id="cwo:Cwoe_1506"/>
<feature type="domain" description="DUF559" evidence="1">
    <location>
        <begin position="236"/>
        <end position="300"/>
    </location>
</feature>
<dbReference type="eggNOG" id="COG5340">
    <property type="taxonomic scope" value="Bacteria"/>
</dbReference>
<dbReference type="Gene3D" id="3.40.960.10">
    <property type="entry name" value="VSR Endonuclease"/>
    <property type="match status" value="1"/>
</dbReference>
<evidence type="ECO:0000259" key="2">
    <source>
        <dbReference type="Pfam" id="PF13338"/>
    </source>
</evidence>
<dbReference type="AlphaFoldDB" id="D3EZV8"/>
<dbReference type="STRING" id="469383.Cwoe_1506"/>
<dbReference type="HOGENOM" id="CLU_052626_3_2_11"/>
<dbReference type="InterPro" id="IPR025159">
    <property type="entry name" value="AbiEi_N"/>
</dbReference>
<dbReference type="Pfam" id="PF13338">
    <property type="entry name" value="AbiEi_4"/>
    <property type="match status" value="1"/>
</dbReference>
<feature type="domain" description="AbiEi antitoxin N-terminal" evidence="2">
    <location>
        <begin position="11"/>
        <end position="58"/>
    </location>
</feature>
<dbReference type="InterPro" id="IPR011335">
    <property type="entry name" value="Restrct_endonuc-II-like"/>
</dbReference>
<dbReference type="EMBL" id="CP001854">
    <property type="protein sequence ID" value="ADB49934.1"/>
    <property type="molecule type" value="Genomic_DNA"/>
</dbReference>